<dbReference type="SUPFAM" id="SSF52540">
    <property type="entry name" value="P-loop containing nucleoside triphosphate hydrolases"/>
    <property type="match status" value="1"/>
</dbReference>
<dbReference type="RefSeq" id="WP_200257316.1">
    <property type="nucleotide sequence ID" value="NZ_NRSH01000034.1"/>
</dbReference>
<evidence type="ECO:0000256" key="2">
    <source>
        <dbReference type="ARBA" id="ARBA00022475"/>
    </source>
</evidence>
<dbReference type="InterPro" id="IPR015853">
    <property type="entry name" value="ABC_transpr_FbpC"/>
</dbReference>
<evidence type="ECO:0000256" key="7">
    <source>
        <dbReference type="ARBA" id="ARBA00023065"/>
    </source>
</evidence>
<dbReference type="PROSITE" id="PS50893">
    <property type="entry name" value="ABC_TRANSPORTER_2"/>
    <property type="match status" value="1"/>
</dbReference>
<keyword evidence="7" id="KW-0406">Ion transport</keyword>
<gene>
    <name evidence="10" type="ORF">CKO13_04550</name>
</gene>
<proteinExistence type="predicted"/>
<dbReference type="Gene3D" id="3.40.50.300">
    <property type="entry name" value="P-loop containing nucleotide triphosphate hydrolases"/>
    <property type="match status" value="1"/>
</dbReference>
<keyword evidence="11" id="KW-1185">Reference proteome</keyword>
<organism evidence="10 11">
    <name type="scientific">Halorhodospira neutriphila</name>
    <dbReference type="NCBI Taxonomy" id="168379"/>
    <lineage>
        <taxon>Bacteria</taxon>
        <taxon>Pseudomonadati</taxon>
        <taxon>Pseudomonadota</taxon>
        <taxon>Gammaproteobacteria</taxon>
        <taxon>Chromatiales</taxon>
        <taxon>Ectothiorhodospiraceae</taxon>
        <taxon>Halorhodospira</taxon>
    </lineage>
</organism>
<dbReference type="Pfam" id="PF00005">
    <property type="entry name" value="ABC_tran"/>
    <property type="match status" value="1"/>
</dbReference>
<evidence type="ECO:0000256" key="3">
    <source>
        <dbReference type="ARBA" id="ARBA00022496"/>
    </source>
</evidence>
<dbReference type="PANTHER" id="PTHR42781">
    <property type="entry name" value="SPERMIDINE/PUTRESCINE IMPORT ATP-BINDING PROTEIN POTA"/>
    <property type="match status" value="1"/>
</dbReference>
<dbReference type="SUPFAM" id="SSF50331">
    <property type="entry name" value="MOP-like"/>
    <property type="match status" value="1"/>
</dbReference>
<evidence type="ECO:0000259" key="9">
    <source>
        <dbReference type="PROSITE" id="PS50893"/>
    </source>
</evidence>
<dbReference type="Proteomes" id="UP000738126">
    <property type="component" value="Unassembled WGS sequence"/>
</dbReference>
<feature type="domain" description="ABC transporter" evidence="9">
    <location>
        <begin position="2"/>
        <end position="227"/>
    </location>
</feature>
<dbReference type="InterPro" id="IPR027417">
    <property type="entry name" value="P-loop_NTPase"/>
</dbReference>
<reference evidence="10 11" key="1">
    <citation type="journal article" date="2020" name="Microorganisms">
        <title>Osmotic Adaptation and Compatible Solute Biosynthesis of Phototrophic Bacteria as Revealed from Genome Analyses.</title>
        <authorList>
            <person name="Imhoff J.F."/>
            <person name="Rahn T."/>
            <person name="Kunzel S."/>
            <person name="Keller A."/>
            <person name="Neulinger S.C."/>
        </authorList>
    </citation>
    <scope>NUCLEOTIDE SEQUENCE [LARGE SCALE GENOMIC DNA]</scope>
    <source>
        <strain evidence="10 11">DSM 15116</strain>
    </source>
</reference>
<evidence type="ECO:0000256" key="1">
    <source>
        <dbReference type="ARBA" id="ARBA00022448"/>
    </source>
</evidence>
<evidence type="ECO:0000313" key="10">
    <source>
        <dbReference type="EMBL" id="MBK1726307.1"/>
    </source>
</evidence>
<accession>A0ABS1E5D0</accession>
<dbReference type="CDD" id="cd03259">
    <property type="entry name" value="ABC_Carb_Solutes_like"/>
    <property type="match status" value="1"/>
</dbReference>
<dbReference type="SMART" id="SM00382">
    <property type="entry name" value="AAA"/>
    <property type="match status" value="1"/>
</dbReference>
<keyword evidence="6" id="KW-0408">Iron</keyword>
<dbReference type="InterPro" id="IPR013611">
    <property type="entry name" value="Transp-assoc_OB_typ2"/>
</dbReference>
<name>A0ABS1E5D0_9GAMM</name>
<keyword evidence="3" id="KW-0410">Iron transport</keyword>
<keyword evidence="5 10" id="KW-0067">ATP-binding</keyword>
<dbReference type="PROSITE" id="PS00211">
    <property type="entry name" value="ABC_TRANSPORTER_1"/>
    <property type="match status" value="1"/>
</dbReference>
<keyword evidence="8" id="KW-0472">Membrane</keyword>
<evidence type="ECO:0000256" key="8">
    <source>
        <dbReference type="ARBA" id="ARBA00023136"/>
    </source>
</evidence>
<dbReference type="InterPro" id="IPR008995">
    <property type="entry name" value="Mo/tungstate-bd_C_term_dom"/>
</dbReference>
<evidence type="ECO:0000313" key="11">
    <source>
        <dbReference type="Proteomes" id="UP000738126"/>
    </source>
</evidence>
<dbReference type="InterPro" id="IPR017871">
    <property type="entry name" value="ABC_transporter-like_CS"/>
</dbReference>
<dbReference type="InterPro" id="IPR003593">
    <property type="entry name" value="AAA+_ATPase"/>
</dbReference>
<dbReference type="InterPro" id="IPR003439">
    <property type="entry name" value="ABC_transporter-like_ATP-bd"/>
</dbReference>
<keyword evidence="1" id="KW-0813">Transport</keyword>
<dbReference type="Pfam" id="PF08402">
    <property type="entry name" value="TOBE_2"/>
    <property type="match status" value="1"/>
</dbReference>
<dbReference type="EMBL" id="NRSH01000034">
    <property type="protein sequence ID" value="MBK1726307.1"/>
    <property type="molecule type" value="Genomic_DNA"/>
</dbReference>
<evidence type="ECO:0000256" key="4">
    <source>
        <dbReference type="ARBA" id="ARBA00022741"/>
    </source>
</evidence>
<evidence type="ECO:0000256" key="5">
    <source>
        <dbReference type="ARBA" id="ARBA00022840"/>
    </source>
</evidence>
<protein>
    <submittedName>
        <fullName evidence="10">ABC transporter ATP-binding protein</fullName>
    </submittedName>
</protein>
<keyword evidence="4" id="KW-0547">Nucleotide-binding</keyword>
<keyword evidence="2" id="KW-1003">Cell membrane</keyword>
<evidence type="ECO:0000256" key="6">
    <source>
        <dbReference type="ARBA" id="ARBA00023004"/>
    </source>
</evidence>
<dbReference type="PANTHER" id="PTHR42781:SF4">
    <property type="entry name" value="SPERMIDINE_PUTRESCINE IMPORT ATP-BINDING PROTEIN POTA"/>
    <property type="match status" value="1"/>
</dbReference>
<sequence length="337" mass="36285">MLEIEHLEVRYGSELAVTDLSLTVGDGELVTLVGPTGCGKTTTLQAVAGLTRPTQGAIRIGGRTVSGERFVPPERRQTGLVFQSFALFPHLTVAENVGFRLSSGESVDPWLAWLGVAEQRDAYPEALSGGQKQRVALARALAHRPKLILLDEPLSNLDASLKDSLRWEIRNVLKEAGIPAIWVTHDQAEALSIGDRLGVMRHGALEQIAEPDVCFHEPVSRSVAEFLGEVSFLPAWPQDGHLETPLGRARSRQQPGDGEVLVRPDDLGLADEGPANGTVAWARFEGGTRLLGVGLDCGATVQLRTNHTRRHLPGERVRVTVDPGHALSLFPGASEAA</sequence>
<dbReference type="GO" id="GO:0005524">
    <property type="term" value="F:ATP binding"/>
    <property type="evidence" value="ECO:0007669"/>
    <property type="project" value="UniProtKB-KW"/>
</dbReference>
<dbReference type="InterPro" id="IPR050093">
    <property type="entry name" value="ABC_SmlMolc_Importer"/>
</dbReference>
<comment type="caution">
    <text evidence="10">The sequence shown here is derived from an EMBL/GenBank/DDBJ whole genome shotgun (WGS) entry which is preliminary data.</text>
</comment>